<name>A0A5B7JX20_PORTR</name>
<sequence length="55" mass="6017">MVLAMVARVSPSASINVLEVAGWGTPVVSGDRWWRGTCVGSRYTQKRETPVKAVR</sequence>
<gene>
    <name evidence="1" type="ORF">E2C01_094394</name>
</gene>
<evidence type="ECO:0000313" key="1">
    <source>
        <dbReference type="EMBL" id="MPC99003.1"/>
    </source>
</evidence>
<comment type="caution">
    <text evidence="1">The sequence shown here is derived from an EMBL/GenBank/DDBJ whole genome shotgun (WGS) entry which is preliminary data.</text>
</comment>
<evidence type="ECO:0000313" key="2">
    <source>
        <dbReference type="Proteomes" id="UP000324222"/>
    </source>
</evidence>
<dbReference type="Proteomes" id="UP000324222">
    <property type="component" value="Unassembled WGS sequence"/>
</dbReference>
<proteinExistence type="predicted"/>
<reference evidence="1 2" key="1">
    <citation type="submission" date="2019-05" db="EMBL/GenBank/DDBJ databases">
        <title>Another draft genome of Portunus trituberculatus and its Hox gene families provides insights of decapod evolution.</title>
        <authorList>
            <person name="Jeong J.-H."/>
            <person name="Song I."/>
            <person name="Kim S."/>
            <person name="Choi T."/>
            <person name="Kim D."/>
            <person name="Ryu S."/>
            <person name="Kim W."/>
        </authorList>
    </citation>
    <scope>NUCLEOTIDE SEQUENCE [LARGE SCALE GENOMIC DNA]</scope>
    <source>
        <tissue evidence="1">Muscle</tissue>
    </source>
</reference>
<organism evidence="1 2">
    <name type="scientific">Portunus trituberculatus</name>
    <name type="common">Swimming crab</name>
    <name type="synonym">Neptunus trituberculatus</name>
    <dbReference type="NCBI Taxonomy" id="210409"/>
    <lineage>
        <taxon>Eukaryota</taxon>
        <taxon>Metazoa</taxon>
        <taxon>Ecdysozoa</taxon>
        <taxon>Arthropoda</taxon>
        <taxon>Crustacea</taxon>
        <taxon>Multicrustacea</taxon>
        <taxon>Malacostraca</taxon>
        <taxon>Eumalacostraca</taxon>
        <taxon>Eucarida</taxon>
        <taxon>Decapoda</taxon>
        <taxon>Pleocyemata</taxon>
        <taxon>Brachyura</taxon>
        <taxon>Eubrachyura</taxon>
        <taxon>Portunoidea</taxon>
        <taxon>Portunidae</taxon>
        <taxon>Portuninae</taxon>
        <taxon>Portunus</taxon>
    </lineage>
</organism>
<keyword evidence="2" id="KW-1185">Reference proteome</keyword>
<protein>
    <submittedName>
        <fullName evidence="1">Uncharacterized protein</fullName>
    </submittedName>
</protein>
<accession>A0A5B7JX20</accession>
<dbReference type="AlphaFoldDB" id="A0A5B7JX20"/>
<dbReference type="EMBL" id="VSRR010116573">
    <property type="protein sequence ID" value="MPC99003.1"/>
    <property type="molecule type" value="Genomic_DNA"/>
</dbReference>